<feature type="domain" description="DUF2470" evidence="1">
    <location>
        <begin position="175"/>
        <end position="246"/>
    </location>
</feature>
<dbReference type="Pfam" id="PF10615">
    <property type="entry name" value="DUF2470"/>
    <property type="match status" value="1"/>
</dbReference>
<protein>
    <submittedName>
        <fullName evidence="2">DUF2470 domain-containing protein</fullName>
    </submittedName>
</protein>
<evidence type="ECO:0000313" key="2">
    <source>
        <dbReference type="EMBL" id="WYY08718.1"/>
    </source>
</evidence>
<dbReference type="Gene3D" id="3.20.180.10">
    <property type="entry name" value="PNP-oxidase-like"/>
    <property type="match status" value="1"/>
</dbReference>
<dbReference type="InterPro" id="IPR037119">
    <property type="entry name" value="Haem_oxidase_HugZ-like_sf"/>
</dbReference>
<reference evidence="2 3" key="1">
    <citation type="journal article" date="2023" name="Virus Evol.">
        <title>Computational host range prediction-The good, the bad, and the ugly.</title>
        <authorList>
            <person name="Howell A.A."/>
            <person name="Versoza C.J."/>
            <person name="Pfeifer S.P."/>
        </authorList>
    </citation>
    <scope>NUCLEOTIDE SEQUENCE [LARGE SCALE GENOMIC DNA]</scope>
    <source>
        <strain evidence="2 3">1610/1b</strain>
    </source>
</reference>
<gene>
    <name evidence="2" type="ORF">RVF87_06575</name>
</gene>
<accession>A0ABZ2U4U2</accession>
<proteinExistence type="predicted"/>
<dbReference type="SUPFAM" id="SSF50475">
    <property type="entry name" value="FMN-binding split barrel"/>
    <property type="match status" value="1"/>
</dbReference>
<name>A0ABZ2U4U2_9ACTN</name>
<sequence>MSVNTILAPCDAELVQTACRRAHGGTLSVSAPVGVTVDVSGCDAVAMVHLFESDAFLLVPDSVPAVDLVRSGVEGLTAMVEVIDCAPVQMRERVRSLIWLSGTLHEVPAKLERELAVEIAGDHPDERLLDVGHGHSLMRMALDSAVLATSTGAGGVDVASIATAQPDLFWEFETDWLIHLDSDHQDLIHQLAHRLPDHVRGGRARPLRLDRFGITFRVEIGNRDEDVRMPFARPVTRIPELSAAIHSLALHPCLGHD</sequence>
<dbReference type="RefSeq" id="WP_084247584.1">
    <property type="nucleotide sequence ID" value="NZ_CP136137.1"/>
</dbReference>
<dbReference type="EMBL" id="CP136137">
    <property type="protein sequence ID" value="WYY08718.1"/>
    <property type="molecule type" value="Genomic_DNA"/>
</dbReference>
<dbReference type="InterPro" id="IPR019595">
    <property type="entry name" value="DUF2470"/>
</dbReference>
<evidence type="ECO:0000313" key="3">
    <source>
        <dbReference type="Proteomes" id="UP001479933"/>
    </source>
</evidence>
<organism evidence="2 3">
    <name type="scientific">Gordonia hydrophobica</name>
    <dbReference type="NCBI Taxonomy" id="40516"/>
    <lineage>
        <taxon>Bacteria</taxon>
        <taxon>Bacillati</taxon>
        <taxon>Actinomycetota</taxon>
        <taxon>Actinomycetes</taxon>
        <taxon>Mycobacteriales</taxon>
        <taxon>Gordoniaceae</taxon>
        <taxon>Gordonia</taxon>
    </lineage>
</organism>
<dbReference type="Proteomes" id="UP001479933">
    <property type="component" value="Chromosome"/>
</dbReference>
<keyword evidence="3" id="KW-1185">Reference proteome</keyword>
<evidence type="ECO:0000259" key="1">
    <source>
        <dbReference type="Pfam" id="PF10615"/>
    </source>
</evidence>